<dbReference type="PANTHER" id="PTHR45714">
    <property type="entry name" value="HOMEOBOX-LEUCINE ZIPPER PROTEIN HAT14"/>
    <property type="match status" value="1"/>
</dbReference>
<sequence>MNDPSCLELTMAVPGLSTSSGSEGGGGGFNQFNNGMRDLDMNRPASASGFEEDYQTVVVENGHDISESSNRPKKLRLTKEQSRLLEESFKQNQTLNLKQKETLGLKLKLRPRQVEVWFQNRRARTKQKQTGMEYDQLRQFYGSLTEENRRLQKEVEYLRALHTHYEIPPSSLTMCPRCEKVTTTAAAAATMGKQIQNKSAGATTNFVGSRRPSSATC</sequence>
<keyword evidence="5 6" id="KW-0238">DNA-binding</keyword>
<feature type="domain" description="Homeobox" evidence="9">
    <location>
        <begin position="68"/>
        <end position="128"/>
    </location>
</feature>
<dbReference type="GO" id="GO:0043565">
    <property type="term" value="F:sequence-specific DNA binding"/>
    <property type="evidence" value="ECO:0007669"/>
    <property type="project" value="InterPro"/>
</dbReference>
<comment type="similarity">
    <text evidence="2">Belongs to the HD-ZIP homeobox family. Class II subfamily.</text>
</comment>
<dbReference type="PROSITE" id="PS50071">
    <property type="entry name" value="HOMEOBOX_2"/>
    <property type="match status" value="1"/>
</dbReference>
<comment type="subcellular location">
    <subcellularLocation>
        <location evidence="1 5 6">Nucleus</location>
    </subcellularLocation>
</comment>
<dbReference type="PANTHER" id="PTHR45714:SF8">
    <property type="entry name" value="HOMEOBOX-LEUCINE ZIPPER PROTEIN ATHB-17"/>
    <property type="match status" value="1"/>
</dbReference>
<keyword evidence="7" id="KW-0175">Coiled coil</keyword>
<dbReference type="SMART" id="SM00389">
    <property type="entry name" value="HOX"/>
    <property type="match status" value="1"/>
</dbReference>
<dbReference type="Gene3D" id="1.10.10.60">
    <property type="entry name" value="Homeodomain-like"/>
    <property type="match status" value="1"/>
</dbReference>
<evidence type="ECO:0000313" key="10">
    <source>
        <dbReference type="EMBL" id="KMZ70573.1"/>
    </source>
</evidence>
<keyword evidence="3" id="KW-0805">Transcription regulation</keyword>
<evidence type="ECO:0000256" key="4">
    <source>
        <dbReference type="ARBA" id="ARBA00023163"/>
    </source>
</evidence>
<evidence type="ECO:0000256" key="7">
    <source>
        <dbReference type="SAM" id="Coils"/>
    </source>
</evidence>
<dbReference type="OrthoDB" id="6159439at2759"/>
<dbReference type="GO" id="GO:0006355">
    <property type="term" value="P:regulation of DNA-templated transcription"/>
    <property type="evidence" value="ECO:0007669"/>
    <property type="project" value="InterPro"/>
</dbReference>
<dbReference type="InterPro" id="IPR009057">
    <property type="entry name" value="Homeodomain-like_sf"/>
</dbReference>
<evidence type="ECO:0000256" key="6">
    <source>
        <dbReference type="RuleBase" id="RU000682"/>
    </source>
</evidence>
<evidence type="ECO:0000256" key="8">
    <source>
        <dbReference type="SAM" id="MobiDB-lite"/>
    </source>
</evidence>
<organism evidence="10 11">
    <name type="scientific">Zostera marina</name>
    <name type="common">Eelgrass</name>
    <dbReference type="NCBI Taxonomy" id="29655"/>
    <lineage>
        <taxon>Eukaryota</taxon>
        <taxon>Viridiplantae</taxon>
        <taxon>Streptophyta</taxon>
        <taxon>Embryophyta</taxon>
        <taxon>Tracheophyta</taxon>
        <taxon>Spermatophyta</taxon>
        <taxon>Magnoliopsida</taxon>
        <taxon>Liliopsida</taxon>
        <taxon>Zosteraceae</taxon>
        <taxon>Zostera</taxon>
    </lineage>
</organism>
<feature type="DNA-binding region" description="Homeobox" evidence="5">
    <location>
        <begin position="70"/>
        <end position="129"/>
    </location>
</feature>
<keyword evidence="11" id="KW-1185">Reference proteome</keyword>
<protein>
    <submittedName>
        <fullName evidence="10">Homeobox-leucine zipper protein HOX3</fullName>
    </submittedName>
</protein>
<dbReference type="InterPro" id="IPR050762">
    <property type="entry name" value="HD-ZIP_Homeobox_LZ_Class_II"/>
</dbReference>
<dbReference type="InterPro" id="IPR003106">
    <property type="entry name" value="Leu_zip_homeo"/>
</dbReference>
<name>A0A0K9PNC8_ZOSMR</name>
<dbReference type="AlphaFoldDB" id="A0A0K9PNC8"/>
<reference evidence="11" key="1">
    <citation type="journal article" date="2016" name="Nature">
        <title>The genome of the seagrass Zostera marina reveals angiosperm adaptation to the sea.</title>
        <authorList>
            <person name="Olsen J.L."/>
            <person name="Rouze P."/>
            <person name="Verhelst B."/>
            <person name="Lin Y.-C."/>
            <person name="Bayer T."/>
            <person name="Collen J."/>
            <person name="Dattolo E."/>
            <person name="De Paoli E."/>
            <person name="Dittami S."/>
            <person name="Maumus F."/>
            <person name="Michel G."/>
            <person name="Kersting A."/>
            <person name="Lauritano C."/>
            <person name="Lohaus R."/>
            <person name="Toepel M."/>
            <person name="Tonon T."/>
            <person name="Vanneste K."/>
            <person name="Amirebrahimi M."/>
            <person name="Brakel J."/>
            <person name="Bostroem C."/>
            <person name="Chovatia M."/>
            <person name="Grimwood J."/>
            <person name="Jenkins J.W."/>
            <person name="Jueterbock A."/>
            <person name="Mraz A."/>
            <person name="Stam W.T."/>
            <person name="Tice H."/>
            <person name="Bornberg-Bauer E."/>
            <person name="Green P.J."/>
            <person name="Pearson G.A."/>
            <person name="Procaccini G."/>
            <person name="Duarte C.M."/>
            <person name="Schmutz J."/>
            <person name="Reusch T.B.H."/>
            <person name="Van de Peer Y."/>
        </authorList>
    </citation>
    <scope>NUCLEOTIDE SEQUENCE [LARGE SCALE GENOMIC DNA]</scope>
    <source>
        <strain evidence="11">cv. Finnish</strain>
    </source>
</reference>
<dbReference type="EMBL" id="LFYR01000727">
    <property type="protein sequence ID" value="KMZ70573.1"/>
    <property type="molecule type" value="Genomic_DNA"/>
</dbReference>
<dbReference type="GO" id="GO:0005634">
    <property type="term" value="C:nucleus"/>
    <property type="evidence" value="ECO:0007669"/>
    <property type="project" value="UniProtKB-SubCell"/>
</dbReference>
<accession>A0A0K9PNC8</accession>
<evidence type="ECO:0000256" key="5">
    <source>
        <dbReference type="PROSITE-ProRule" id="PRU00108"/>
    </source>
</evidence>
<dbReference type="InterPro" id="IPR001356">
    <property type="entry name" value="HD"/>
</dbReference>
<proteinExistence type="inferred from homology"/>
<gene>
    <name evidence="10" type="ORF">ZOSMA_199G00100</name>
</gene>
<feature type="coiled-coil region" evidence="7">
    <location>
        <begin position="134"/>
        <end position="161"/>
    </location>
</feature>
<dbReference type="SMART" id="SM00340">
    <property type="entry name" value="HALZ"/>
    <property type="match status" value="1"/>
</dbReference>
<comment type="caution">
    <text evidence="10">The sequence shown here is derived from an EMBL/GenBank/DDBJ whole genome shotgun (WGS) entry which is preliminary data.</text>
</comment>
<feature type="region of interest" description="Disordered" evidence="8">
    <location>
        <begin position="14"/>
        <end position="46"/>
    </location>
</feature>
<evidence type="ECO:0000256" key="3">
    <source>
        <dbReference type="ARBA" id="ARBA00023015"/>
    </source>
</evidence>
<keyword evidence="5 6" id="KW-0539">Nucleus</keyword>
<dbReference type="Proteomes" id="UP000036987">
    <property type="component" value="Unassembled WGS sequence"/>
</dbReference>
<evidence type="ECO:0000256" key="2">
    <source>
        <dbReference type="ARBA" id="ARBA00006074"/>
    </source>
</evidence>
<keyword evidence="4" id="KW-0804">Transcription</keyword>
<dbReference type="CDD" id="cd00086">
    <property type="entry name" value="homeodomain"/>
    <property type="match status" value="1"/>
</dbReference>
<evidence type="ECO:0000256" key="1">
    <source>
        <dbReference type="ARBA" id="ARBA00004123"/>
    </source>
</evidence>
<dbReference type="SUPFAM" id="SSF46689">
    <property type="entry name" value="Homeodomain-like"/>
    <property type="match status" value="1"/>
</dbReference>
<keyword evidence="5 6" id="KW-0371">Homeobox</keyword>
<feature type="region of interest" description="Disordered" evidence="8">
    <location>
        <begin position="197"/>
        <end position="217"/>
    </location>
</feature>
<dbReference type="OMA" id="EGFGCNN"/>
<dbReference type="Pfam" id="PF00046">
    <property type="entry name" value="Homeodomain"/>
    <property type="match status" value="1"/>
</dbReference>
<evidence type="ECO:0000259" key="9">
    <source>
        <dbReference type="PROSITE" id="PS50071"/>
    </source>
</evidence>
<evidence type="ECO:0000313" key="11">
    <source>
        <dbReference type="Proteomes" id="UP000036987"/>
    </source>
</evidence>